<evidence type="ECO:0000256" key="1">
    <source>
        <dbReference type="SAM" id="Phobius"/>
    </source>
</evidence>
<protein>
    <recommendedName>
        <fullName evidence="2">Sulfatase N-terminal domain-containing protein</fullName>
    </recommendedName>
</protein>
<keyword evidence="1" id="KW-1133">Transmembrane helix</keyword>
<dbReference type="PANTHER" id="PTHR43751">
    <property type="entry name" value="SULFATASE"/>
    <property type="match status" value="1"/>
</dbReference>
<name>A0AAD5XTG2_9FUNG</name>
<dbReference type="AlphaFoldDB" id="A0AAD5XTG2"/>
<dbReference type="InterPro" id="IPR052701">
    <property type="entry name" value="GAG_Ulvan_Degrading_Sulfatases"/>
</dbReference>
<proteinExistence type="predicted"/>
<dbReference type="EMBL" id="JADGJW010000780">
    <property type="protein sequence ID" value="KAJ3212406.1"/>
    <property type="molecule type" value="Genomic_DNA"/>
</dbReference>
<feature type="transmembrane region" description="Helical" evidence="1">
    <location>
        <begin position="211"/>
        <end position="228"/>
    </location>
</feature>
<evidence type="ECO:0000259" key="2">
    <source>
        <dbReference type="Pfam" id="PF00884"/>
    </source>
</evidence>
<feature type="transmembrane region" description="Helical" evidence="1">
    <location>
        <begin position="157"/>
        <end position="185"/>
    </location>
</feature>
<keyword evidence="1" id="KW-0472">Membrane</keyword>
<feature type="domain" description="Sulfatase N-terminal" evidence="2">
    <location>
        <begin position="297"/>
        <end position="605"/>
    </location>
</feature>
<feature type="transmembrane region" description="Helical" evidence="1">
    <location>
        <begin position="6"/>
        <end position="27"/>
    </location>
</feature>
<feature type="transmembrane region" description="Helical" evidence="1">
    <location>
        <begin position="111"/>
        <end position="136"/>
    </location>
</feature>
<evidence type="ECO:0000313" key="3">
    <source>
        <dbReference type="EMBL" id="KAJ3212406.1"/>
    </source>
</evidence>
<dbReference type="PANTHER" id="PTHR43751:SF3">
    <property type="entry name" value="SULFATASE N-TERMINAL DOMAIN-CONTAINING PROTEIN"/>
    <property type="match status" value="1"/>
</dbReference>
<comment type="caution">
    <text evidence="3">The sequence shown here is derived from an EMBL/GenBank/DDBJ whole genome shotgun (WGS) entry which is preliminary data.</text>
</comment>
<keyword evidence="1" id="KW-0812">Transmembrane</keyword>
<feature type="transmembrane region" description="Helical" evidence="1">
    <location>
        <begin position="39"/>
        <end position="59"/>
    </location>
</feature>
<accession>A0AAD5XTG2</accession>
<dbReference type="Pfam" id="PF00884">
    <property type="entry name" value="Sulfatase"/>
    <property type="match status" value="1"/>
</dbReference>
<dbReference type="InterPro" id="IPR000917">
    <property type="entry name" value="Sulfatase_N"/>
</dbReference>
<dbReference type="SUPFAM" id="SSF53649">
    <property type="entry name" value="Alkaline phosphatase-like"/>
    <property type="match status" value="1"/>
</dbReference>
<organism evidence="3 4">
    <name type="scientific">Clydaea vesicula</name>
    <dbReference type="NCBI Taxonomy" id="447962"/>
    <lineage>
        <taxon>Eukaryota</taxon>
        <taxon>Fungi</taxon>
        <taxon>Fungi incertae sedis</taxon>
        <taxon>Chytridiomycota</taxon>
        <taxon>Chytridiomycota incertae sedis</taxon>
        <taxon>Chytridiomycetes</taxon>
        <taxon>Lobulomycetales</taxon>
        <taxon>Lobulomycetaceae</taxon>
        <taxon>Clydaea</taxon>
    </lineage>
</organism>
<dbReference type="CDD" id="cd16015">
    <property type="entry name" value="LTA_synthase"/>
    <property type="match status" value="1"/>
</dbReference>
<dbReference type="Gene3D" id="3.40.720.10">
    <property type="entry name" value="Alkaline Phosphatase, subunit A"/>
    <property type="match status" value="1"/>
</dbReference>
<keyword evidence="4" id="KW-1185">Reference proteome</keyword>
<evidence type="ECO:0000313" key="4">
    <source>
        <dbReference type="Proteomes" id="UP001211065"/>
    </source>
</evidence>
<gene>
    <name evidence="3" type="ORF">HK099_007748</name>
</gene>
<reference evidence="3" key="1">
    <citation type="submission" date="2020-05" db="EMBL/GenBank/DDBJ databases">
        <title>Phylogenomic resolution of chytrid fungi.</title>
        <authorList>
            <person name="Stajich J.E."/>
            <person name="Amses K."/>
            <person name="Simmons R."/>
            <person name="Seto K."/>
            <person name="Myers J."/>
            <person name="Bonds A."/>
            <person name="Quandt C.A."/>
            <person name="Barry K."/>
            <person name="Liu P."/>
            <person name="Grigoriev I."/>
            <person name="Longcore J.E."/>
            <person name="James T.Y."/>
        </authorList>
    </citation>
    <scope>NUCLEOTIDE SEQUENCE</scope>
    <source>
        <strain evidence="3">JEL0476</strain>
    </source>
</reference>
<dbReference type="InterPro" id="IPR017850">
    <property type="entry name" value="Alkaline_phosphatase_core_sf"/>
</dbReference>
<dbReference type="Proteomes" id="UP001211065">
    <property type="component" value="Unassembled WGS sequence"/>
</dbReference>
<sequence length="707" mass="82209">MIYSHLIFSFVSTCQLLTLIYKLIIIFNPTVANFKQATYLEILFWIPSVFFLDCIYFYLIQLSLSSTTSTNSNYSYNSLLTDENLNSTLPVQQNSPTMEPKCTSPINYKTYFYTVFGTILSAIYFFVLPAAFSFLLDTGSPMNFDLAGTVSREIDNFLPLLMTIIGLYLKFLVIFSIIFYAFYYIKNRIDDDQDSLNYYTRDCSNCIFKNNYVVLRILLLFYITVVFARRPRNPYSLLTQSIGFEVILQPFYSIFPKENEFEVDLPSKEELRRSENKTENTITDFSFLKRKKSSKIKNVVMIFCESCRVDTFPFNYNSELANLLTPEAKANKSVTPFFDNFVKKGTFFSNARTVSGYTIKSLLSTHCSIYPYPRNFAVKEQELDFYKKCFPELLTENGFATKFFQTSSISFDNQKAVTLKQGFQDIFSKETIEEESDAAGIERPPPLNYFGYEDQVMIPKVMEWVDIQLNKKKPFQLSLLTNANHHPWSVPDYYKKQKYVEDDTINNYLNTLTYIDNFLKDLINCFEVRGLLENTIFTFVGDHGVQLGEHNGRTTTSNIPYEVAYKVPLLFYTENPYWKRKLNSNLATGGDWTNLDILPTIFDILNPNYKKEVIFDYNYEGFSMLHGKVKKPTFSMSNPGLGTISMRTVDGFKYIYDPKTKELFAYDLNSDPNEINTIPINKEKENQIIALIRKKFRSVTKRYMLAN</sequence>